<evidence type="ECO:0000256" key="4">
    <source>
        <dbReference type="ARBA" id="ARBA00012332"/>
    </source>
</evidence>
<keyword evidence="8 18" id="KW-0479">Metal-binding</keyword>
<evidence type="ECO:0000256" key="5">
    <source>
        <dbReference type="ARBA" id="ARBA00022670"/>
    </source>
</evidence>
<evidence type="ECO:0000256" key="3">
    <source>
        <dbReference type="ARBA" id="ARBA00004479"/>
    </source>
</evidence>
<dbReference type="SMART" id="SM00050">
    <property type="entry name" value="DISIN"/>
    <property type="match status" value="1"/>
</dbReference>
<evidence type="ECO:0000256" key="12">
    <source>
        <dbReference type="ARBA" id="ARBA00022989"/>
    </source>
</evidence>
<feature type="region of interest" description="Disordered" evidence="19">
    <location>
        <begin position="792"/>
        <end position="894"/>
    </location>
</feature>
<keyword evidence="10" id="KW-0378">Hydrolase</keyword>
<accession>A0A9Q0NDG1</accession>
<dbReference type="FunFam" id="3.40.390.10:FF:000011">
    <property type="entry name" value="Disintegrin and metalloproteinase domain-containing protein 10"/>
    <property type="match status" value="1"/>
</dbReference>
<dbReference type="PANTHER" id="PTHR45702">
    <property type="entry name" value="ADAM10/ADAM17 METALLOPEPTIDASE FAMILY MEMBER"/>
    <property type="match status" value="1"/>
</dbReference>
<keyword evidence="11 18" id="KW-0862">Zinc</keyword>
<keyword evidence="24" id="KW-1185">Reference proteome</keyword>
<dbReference type="OrthoDB" id="2149267at2759"/>
<dbReference type="Pfam" id="PF01562">
    <property type="entry name" value="Pep_M12B_propep"/>
    <property type="match status" value="1"/>
</dbReference>
<sequence length="921" mass="104171">MSLLGVGKRLNEYISHYETLSYDERHIHASHNRAKRSITKDPHVFLKFKAHGRNFHIRLKRDVSTFSDNLVVSMILTKEVDSPKGTISVDTSHIYRGEVLGEPDSLVFGSIIDGVFEGKIITDRDAYFVENAKHYFPNQTHLDHGFHSVIYNENHVDDPYANRREGHVGGCGINEEISQWMDIIQNAAVDDEPIRRPNLKHQNVSSFKAKPENSIFNQEFMLPHEKYSRNANWREQSNTVNDDDWHAQSHERVRRATRPKEENKNTCSLYIQTDPLIWRHIREGIADHDRGRKSEIDEKTREEILSLIAHHVTAVNYIYRNTKFDGRVEHRNIRFEVQRIKIDDDSACSESYNGDLNPFCMENIDVSNFLNLHSLSNHEYFCLAYVFTYRDFTGGTLGLAWVASASGASGGICEKYKTYTETVGGLYQSTKRSLNTGIITFVNYNSRVPPKVSQLTLAHEIGHNFGSPHDYPQECRPGGTNGNYIMFASATSGDRPNNSKFSTCSIRNISNVLDAIEDSKKRNCFLMSEGAFCGNKIVEVGEECDCGFNDEECQDKCCYPRQINENDISVNLTARGCTRRARTQCSPSQGPCCLSESCSFVPANYRMKCKEATECSEESMCNGTTPECPEPEPRANLTKCNNDTQLCLNGACEGSICLLWNMKECFLTSQIIPNINKRKLCELACQDGDDANTCRSTSEFGLKVGLPEEGISLRPGSPCDNFQGYCDVFLKCRAVDAEGPLVKLKNLLFNKQTLITITQWVMENWYFVVLLGIAFVIFMGMFIKCCAVHTPSSNPKLKKPRRISETLRRPMHTLRRMRHQGNRSAGPRSIPPPQHERGARSGDSRAVSSSAAAPSSGRDPRRQPRPSSSSRGPTHHGYGEGRGQQYYPPKEAPQSLVSCNDSVETKLIYHRRIQVIYNRAF</sequence>
<dbReference type="EC" id="3.4.24.81" evidence="4"/>
<dbReference type="SUPFAM" id="SSF55486">
    <property type="entry name" value="Metalloproteases ('zincins'), catalytic domain"/>
    <property type="match status" value="1"/>
</dbReference>
<evidence type="ECO:0000256" key="1">
    <source>
        <dbReference type="ARBA" id="ARBA00001809"/>
    </source>
</evidence>
<dbReference type="InterPro" id="IPR001762">
    <property type="entry name" value="Disintegrin_dom"/>
</dbReference>
<dbReference type="PROSITE" id="PS50215">
    <property type="entry name" value="ADAM_MEPRO"/>
    <property type="match status" value="1"/>
</dbReference>
<dbReference type="GO" id="GO:0004222">
    <property type="term" value="F:metalloendopeptidase activity"/>
    <property type="evidence" value="ECO:0007669"/>
    <property type="project" value="InterPro"/>
</dbReference>
<keyword evidence="5" id="KW-0645">Protease</keyword>
<evidence type="ECO:0000256" key="16">
    <source>
        <dbReference type="ARBA" id="ARBA00023157"/>
    </source>
</evidence>
<protein>
    <recommendedName>
        <fullName evidence="4">ADAM10 endopeptidase</fullName>
        <ecNumber evidence="4">3.4.24.81</ecNumber>
    </recommendedName>
</protein>
<keyword evidence="9" id="KW-0732">Signal</keyword>
<reference evidence="23" key="1">
    <citation type="submission" date="2022-07" db="EMBL/GenBank/DDBJ databases">
        <authorList>
            <person name="Trinca V."/>
            <person name="Uliana J.V.C."/>
            <person name="Torres T.T."/>
            <person name="Ward R.J."/>
            <person name="Monesi N."/>
        </authorList>
    </citation>
    <scope>NUCLEOTIDE SEQUENCE</scope>
    <source>
        <strain evidence="23">HSMRA1968</strain>
        <tissue evidence="23">Whole embryos</tissue>
    </source>
</reference>
<dbReference type="GO" id="GO:0005886">
    <property type="term" value="C:plasma membrane"/>
    <property type="evidence" value="ECO:0007669"/>
    <property type="project" value="TreeGrafter"/>
</dbReference>
<keyword evidence="6" id="KW-0165">Cleavage on pair of basic residues</keyword>
<evidence type="ECO:0000256" key="2">
    <source>
        <dbReference type="ARBA" id="ARBA00001947"/>
    </source>
</evidence>
<evidence type="ECO:0000256" key="15">
    <source>
        <dbReference type="ARBA" id="ARBA00023145"/>
    </source>
</evidence>
<evidence type="ECO:0000256" key="9">
    <source>
        <dbReference type="ARBA" id="ARBA00022729"/>
    </source>
</evidence>
<gene>
    <name evidence="23" type="primary">ADAM10_1</name>
    <name evidence="23" type="ORF">Bhyg_02714</name>
</gene>
<organism evidence="23 24">
    <name type="scientific">Pseudolycoriella hygida</name>
    <dbReference type="NCBI Taxonomy" id="35572"/>
    <lineage>
        <taxon>Eukaryota</taxon>
        <taxon>Metazoa</taxon>
        <taxon>Ecdysozoa</taxon>
        <taxon>Arthropoda</taxon>
        <taxon>Hexapoda</taxon>
        <taxon>Insecta</taxon>
        <taxon>Pterygota</taxon>
        <taxon>Neoptera</taxon>
        <taxon>Endopterygota</taxon>
        <taxon>Diptera</taxon>
        <taxon>Nematocera</taxon>
        <taxon>Sciaroidea</taxon>
        <taxon>Sciaridae</taxon>
        <taxon>Pseudolycoriella</taxon>
    </lineage>
</organism>
<dbReference type="GO" id="GO:0006509">
    <property type="term" value="P:membrane protein ectodomain proteolysis"/>
    <property type="evidence" value="ECO:0007669"/>
    <property type="project" value="TreeGrafter"/>
</dbReference>
<evidence type="ECO:0000313" key="24">
    <source>
        <dbReference type="Proteomes" id="UP001151699"/>
    </source>
</evidence>
<comment type="caution">
    <text evidence="18">Lacks conserved residue(s) required for the propagation of feature annotation.</text>
</comment>
<evidence type="ECO:0000256" key="10">
    <source>
        <dbReference type="ARBA" id="ARBA00022801"/>
    </source>
</evidence>
<evidence type="ECO:0000256" key="18">
    <source>
        <dbReference type="PROSITE-ProRule" id="PRU00276"/>
    </source>
</evidence>
<dbReference type="Pfam" id="PF21299">
    <property type="entry name" value="ADAM10_Cys-rich"/>
    <property type="match status" value="1"/>
</dbReference>
<evidence type="ECO:0000256" key="20">
    <source>
        <dbReference type="SAM" id="Phobius"/>
    </source>
</evidence>
<evidence type="ECO:0000256" key="11">
    <source>
        <dbReference type="ARBA" id="ARBA00022833"/>
    </source>
</evidence>
<evidence type="ECO:0000256" key="19">
    <source>
        <dbReference type="SAM" id="MobiDB-lite"/>
    </source>
</evidence>
<dbReference type="Gene3D" id="3.40.390.10">
    <property type="entry name" value="Collagenase (Catalytic Domain)"/>
    <property type="match status" value="1"/>
</dbReference>
<dbReference type="InterPro" id="IPR051489">
    <property type="entry name" value="ADAM_Metalloproteinase"/>
</dbReference>
<comment type="subcellular location">
    <subcellularLocation>
        <location evidence="3">Membrane</location>
        <topology evidence="3">Single-pass type I membrane protein</topology>
    </subcellularLocation>
</comment>
<feature type="compositionally biased region" description="Basic and acidic residues" evidence="19">
    <location>
        <begin position="834"/>
        <end position="843"/>
    </location>
</feature>
<comment type="caution">
    <text evidence="23">The sequence shown here is derived from an EMBL/GenBank/DDBJ whole genome shotgun (WGS) entry which is preliminary data.</text>
</comment>
<feature type="binding site" evidence="18">
    <location>
        <position position="469"/>
    </location>
    <ligand>
        <name>Zn(2+)</name>
        <dbReference type="ChEBI" id="CHEBI:29105"/>
        <note>catalytic</note>
    </ligand>
</feature>
<feature type="domain" description="Disintegrin" evidence="21">
    <location>
        <begin position="530"/>
        <end position="636"/>
    </location>
</feature>
<keyword evidence="13" id="KW-0482">Metalloprotease</keyword>
<dbReference type="PROSITE" id="PS50214">
    <property type="entry name" value="DISINTEGRIN_2"/>
    <property type="match status" value="1"/>
</dbReference>
<keyword evidence="17" id="KW-0325">Glycoprotein</keyword>
<feature type="active site" evidence="18">
    <location>
        <position position="460"/>
    </location>
</feature>
<keyword evidence="14 20" id="KW-0472">Membrane</keyword>
<evidence type="ECO:0000256" key="6">
    <source>
        <dbReference type="ARBA" id="ARBA00022685"/>
    </source>
</evidence>
<proteinExistence type="predicted"/>
<keyword evidence="7 20" id="KW-0812">Transmembrane</keyword>
<evidence type="ECO:0000256" key="13">
    <source>
        <dbReference type="ARBA" id="ARBA00023049"/>
    </source>
</evidence>
<feature type="domain" description="Peptidase M12B" evidence="22">
    <location>
        <begin position="265"/>
        <end position="513"/>
    </location>
</feature>
<dbReference type="AlphaFoldDB" id="A0A9Q0NDG1"/>
<feature type="compositionally biased region" description="Basic residues" evidence="19">
    <location>
        <begin position="809"/>
        <end position="821"/>
    </location>
</feature>
<dbReference type="GO" id="GO:0007219">
    <property type="term" value="P:Notch signaling pathway"/>
    <property type="evidence" value="ECO:0007669"/>
    <property type="project" value="TreeGrafter"/>
</dbReference>
<keyword evidence="15" id="KW-0865">Zymogen</keyword>
<dbReference type="InterPro" id="IPR024079">
    <property type="entry name" value="MetalloPept_cat_dom_sf"/>
</dbReference>
<name>A0A9Q0NDG1_9DIPT</name>
<dbReference type="CDD" id="cd04270">
    <property type="entry name" value="ZnMc_TACE_like"/>
    <property type="match status" value="1"/>
</dbReference>
<dbReference type="InterPro" id="IPR002870">
    <property type="entry name" value="Peptidase_M12B_N"/>
</dbReference>
<dbReference type="SUPFAM" id="SSF57552">
    <property type="entry name" value="Blood coagulation inhibitor (disintegrin)"/>
    <property type="match status" value="1"/>
</dbReference>
<dbReference type="Pfam" id="PF00200">
    <property type="entry name" value="Disintegrin"/>
    <property type="match status" value="1"/>
</dbReference>
<dbReference type="InterPro" id="IPR036436">
    <property type="entry name" value="Disintegrin_dom_sf"/>
</dbReference>
<feature type="binding site" evidence="18">
    <location>
        <position position="463"/>
    </location>
    <ligand>
        <name>Zn(2+)</name>
        <dbReference type="ChEBI" id="CHEBI:29105"/>
        <note>catalytic</note>
    </ligand>
</feature>
<evidence type="ECO:0000256" key="17">
    <source>
        <dbReference type="ARBA" id="ARBA00023180"/>
    </source>
</evidence>
<dbReference type="EMBL" id="WJQU01000001">
    <property type="protein sequence ID" value="KAJ6647491.1"/>
    <property type="molecule type" value="Genomic_DNA"/>
</dbReference>
<evidence type="ECO:0000256" key="14">
    <source>
        <dbReference type="ARBA" id="ARBA00023136"/>
    </source>
</evidence>
<dbReference type="Pfam" id="PF13574">
    <property type="entry name" value="Reprolysin_2"/>
    <property type="match status" value="1"/>
</dbReference>
<evidence type="ECO:0000259" key="22">
    <source>
        <dbReference type="PROSITE" id="PS50215"/>
    </source>
</evidence>
<dbReference type="Proteomes" id="UP001151699">
    <property type="component" value="Chromosome A"/>
</dbReference>
<dbReference type="GO" id="GO:0046872">
    <property type="term" value="F:metal ion binding"/>
    <property type="evidence" value="ECO:0007669"/>
    <property type="project" value="UniProtKB-KW"/>
</dbReference>
<dbReference type="PANTHER" id="PTHR45702:SF2">
    <property type="entry name" value="KUZBANIAN, ISOFORM A"/>
    <property type="match status" value="1"/>
</dbReference>
<feature type="transmembrane region" description="Helical" evidence="20">
    <location>
        <begin position="765"/>
        <end position="789"/>
    </location>
</feature>
<comment type="cofactor">
    <cofactor evidence="2">
        <name>Zn(2+)</name>
        <dbReference type="ChEBI" id="CHEBI:29105"/>
    </cofactor>
</comment>
<dbReference type="InterPro" id="IPR049038">
    <property type="entry name" value="ADAM10_Cys-rich"/>
</dbReference>
<evidence type="ECO:0000313" key="23">
    <source>
        <dbReference type="EMBL" id="KAJ6647491.1"/>
    </source>
</evidence>
<evidence type="ECO:0000259" key="21">
    <source>
        <dbReference type="PROSITE" id="PS50214"/>
    </source>
</evidence>
<dbReference type="InterPro" id="IPR001590">
    <property type="entry name" value="Peptidase_M12B"/>
</dbReference>
<feature type="binding site" evidence="18">
    <location>
        <position position="459"/>
    </location>
    <ligand>
        <name>Zn(2+)</name>
        <dbReference type="ChEBI" id="CHEBI:29105"/>
        <note>catalytic</note>
    </ligand>
</feature>
<comment type="catalytic activity">
    <reaction evidence="1">
        <text>Endopeptidase of broad specificity.</text>
        <dbReference type="EC" id="3.4.24.81"/>
    </reaction>
</comment>
<keyword evidence="12 20" id="KW-1133">Transmembrane helix</keyword>
<feature type="compositionally biased region" description="Low complexity" evidence="19">
    <location>
        <begin position="844"/>
        <end position="857"/>
    </location>
</feature>
<evidence type="ECO:0000256" key="7">
    <source>
        <dbReference type="ARBA" id="ARBA00022692"/>
    </source>
</evidence>
<evidence type="ECO:0000256" key="8">
    <source>
        <dbReference type="ARBA" id="ARBA00022723"/>
    </source>
</evidence>
<dbReference type="InterPro" id="IPR034025">
    <property type="entry name" value="ADAM10_ADAM17"/>
</dbReference>
<dbReference type="Gene3D" id="4.10.70.10">
    <property type="entry name" value="Disintegrin domain"/>
    <property type="match status" value="1"/>
</dbReference>
<keyword evidence="16" id="KW-1015">Disulfide bond</keyword>